<accession>A0AAW2HZC0</accession>
<name>A0AAW2HZC0_9NEOP</name>
<protein>
    <submittedName>
        <fullName evidence="2">Uncharacterized protein</fullName>
    </submittedName>
</protein>
<feature type="region of interest" description="Disordered" evidence="1">
    <location>
        <begin position="172"/>
        <end position="203"/>
    </location>
</feature>
<gene>
    <name evidence="2" type="ORF">PYX00_003071</name>
</gene>
<feature type="region of interest" description="Disordered" evidence="1">
    <location>
        <begin position="130"/>
        <end position="149"/>
    </location>
</feature>
<dbReference type="AlphaFoldDB" id="A0AAW2HZC0"/>
<evidence type="ECO:0000256" key="1">
    <source>
        <dbReference type="SAM" id="MobiDB-lite"/>
    </source>
</evidence>
<organism evidence="2">
    <name type="scientific">Menopon gallinae</name>
    <name type="common">poultry shaft louse</name>
    <dbReference type="NCBI Taxonomy" id="328185"/>
    <lineage>
        <taxon>Eukaryota</taxon>
        <taxon>Metazoa</taxon>
        <taxon>Ecdysozoa</taxon>
        <taxon>Arthropoda</taxon>
        <taxon>Hexapoda</taxon>
        <taxon>Insecta</taxon>
        <taxon>Pterygota</taxon>
        <taxon>Neoptera</taxon>
        <taxon>Paraneoptera</taxon>
        <taxon>Psocodea</taxon>
        <taxon>Troctomorpha</taxon>
        <taxon>Phthiraptera</taxon>
        <taxon>Amblycera</taxon>
        <taxon>Menoponidae</taxon>
        <taxon>Menopon</taxon>
    </lineage>
</organism>
<evidence type="ECO:0000313" key="2">
    <source>
        <dbReference type="EMBL" id="KAL0275109.1"/>
    </source>
</evidence>
<dbReference type="EMBL" id="JARGDH010000002">
    <property type="protein sequence ID" value="KAL0275109.1"/>
    <property type="molecule type" value="Genomic_DNA"/>
</dbReference>
<comment type="caution">
    <text evidence="2">The sequence shown here is derived from an EMBL/GenBank/DDBJ whole genome shotgun (WGS) entry which is preliminary data.</text>
</comment>
<reference evidence="2" key="1">
    <citation type="journal article" date="2024" name="Gigascience">
        <title>Chromosome-level genome of the poultry shaft louse Menopon gallinae provides insight into the host-switching and adaptive evolution of parasitic lice.</title>
        <authorList>
            <person name="Xu Y."/>
            <person name="Ma L."/>
            <person name="Liu S."/>
            <person name="Liang Y."/>
            <person name="Liu Q."/>
            <person name="He Z."/>
            <person name="Tian L."/>
            <person name="Duan Y."/>
            <person name="Cai W."/>
            <person name="Li H."/>
            <person name="Song F."/>
        </authorList>
    </citation>
    <scope>NUCLEOTIDE SEQUENCE</scope>
    <source>
        <strain evidence="2">Cailab_2023a</strain>
    </source>
</reference>
<feature type="compositionally biased region" description="Basic and acidic residues" evidence="1">
    <location>
        <begin position="172"/>
        <end position="191"/>
    </location>
</feature>
<proteinExistence type="predicted"/>
<sequence>MQTEKCLLNVTVIVDRKVDVLLEGLVPKGLVEHGRVHHQTESKQSRKKYASARGRVLPRKIGSTSRRKSQQDGLWRAAVGRSAVALRDSEPFEVRQERSVSGEDTAHRYCRDLDKSQVSDAVQEATAMTPASAVRRDSRSSSEGGWVRRHKSVPEEVDCALRGIGWRKGHTEHIPVPEMSPEHDARWEQKRKSQAWLPDCPKC</sequence>